<dbReference type="PROSITE" id="PS00903">
    <property type="entry name" value="CYT_DCMP_DEAMINASES_1"/>
    <property type="match status" value="1"/>
</dbReference>
<keyword evidence="4 8" id="KW-0479">Metal-binding</keyword>
<dbReference type="Proteomes" id="UP000627715">
    <property type="component" value="Unassembled WGS sequence"/>
</dbReference>
<dbReference type="EC" id="3.5.4.33" evidence="8"/>
<dbReference type="InterPro" id="IPR016192">
    <property type="entry name" value="APOBEC/CMP_deaminase_Zn-bd"/>
</dbReference>
<evidence type="ECO:0000256" key="4">
    <source>
        <dbReference type="ARBA" id="ARBA00022723"/>
    </source>
</evidence>
<dbReference type="RefSeq" id="WP_068812096.1">
    <property type="nucleotide sequence ID" value="NZ_BMIY01000004.1"/>
</dbReference>
<comment type="catalytic activity">
    <reaction evidence="7 8">
        <text>adenosine(34) in tRNA + H2O + H(+) = inosine(34) in tRNA + NH4(+)</text>
        <dbReference type="Rhea" id="RHEA:43168"/>
        <dbReference type="Rhea" id="RHEA-COMP:10373"/>
        <dbReference type="Rhea" id="RHEA-COMP:10374"/>
        <dbReference type="ChEBI" id="CHEBI:15377"/>
        <dbReference type="ChEBI" id="CHEBI:15378"/>
        <dbReference type="ChEBI" id="CHEBI:28938"/>
        <dbReference type="ChEBI" id="CHEBI:74411"/>
        <dbReference type="ChEBI" id="CHEBI:82852"/>
        <dbReference type="EC" id="3.5.4.33"/>
    </reaction>
</comment>
<evidence type="ECO:0000259" key="9">
    <source>
        <dbReference type="PROSITE" id="PS51747"/>
    </source>
</evidence>
<evidence type="ECO:0000256" key="5">
    <source>
        <dbReference type="ARBA" id="ARBA00022801"/>
    </source>
</evidence>
<feature type="binding site" evidence="8">
    <location>
        <position position="92"/>
    </location>
    <ligand>
        <name>Zn(2+)</name>
        <dbReference type="ChEBI" id="CHEBI:29105"/>
        <note>catalytic</note>
    </ligand>
</feature>
<feature type="domain" description="CMP/dCMP-type deaminase" evidence="9">
    <location>
        <begin position="8"/>
        <end position="118"/>
    </location>
</feature>
<evidence type="ECO:0000256" key="8">
    <source>
        <dbReference type="HAMAP-Rule" id="MF_00972"/>
    </source>
</evidence>
<comment type="function">
    <text evidence="8">Catalyzes the deamination of adenosine to inosine at the wobble position 34 of tRNA(Arg2).</text>
</comment>
<dbReference type="Pfam" id="PF00383">
    <property type="entry name" value="dCMP_cyt_deam_1"/>
    <property type="match status" value="1"/>
</dbReference>
<reference evidence="10" key="2">
    <citation type="submission" date="2020-09" db="EMBL/GenBank/DDBJ databases">
        <authorList>
            <person name="Sun Q."/>
            <person name="Zhou Y."/>
        </authorList>
    </citation>
    <scope>NUCLEOTIDE SEQUENCE</scope>
    <source>
        <strain evidence="10">CGMCC 1.15425</strain>
    </source>
</reference>
<evidence type="ECO:0000313" key="11">
    <source>
        <dbReference type="Proteomes" id="UP000627715"/>
    </source>
</evidence>
<dbReference type="HAMAP" id="MF_00972">
    <property type="entry name" value="tRNA_aden_deaminase"/>
    <property type="match status" value="1"/>
</dbReference>
<dbReference type="InterPro" id="IPR002125">
    <property type="entry name" value="CMP_dCMP_dom"/>
</dbReference>
<dbReference type="EMBL" id="BMIY01000004">
    <property type="protein sequence ID" value="GGG55697.1"/>
    <property type="molecule type" value="Genomic_DNA"/>
</dbReference>
<keyword evidence="3 8" id="KW-0819">tRNA processing</keyword>
<comment type="subunit">
    <text evidence="2 8">Homodimer.</text>
</comment>
<feature type="binding site" evidence="8">
    <location>
        <position position="59"/>
    </location>
    <ligand>
        <name>Zn(2+)</name>
        <dbReference type="ChEBI" id="CHEBI:29105"/>
        <note>catalytic</note>
    </ligand>
</feature>
<evidence type="ECO:0000256" key="2">
    <source>
        <dbReference type="ARBA" id="ARBA00011738"/>
    </source>
</evidence>
<gene>
    <name evidence="8 10" type="primary">tadA</name>
    <name evidence="10" type="ORF">GCM10011403_11030</name>
</gene>
<dbReference type="GO" id="GO:0002100">
    <property type="term" value="P:tRNA wobble adenosine to inosine editing"/>
    <property type="evidence" value="ECO:0007669"/>
    <property type="project" value="UniProtKB-UniRule"/>
</dbReference>
<evidence type="ECO:0000313" key="10">
    <source>
        <dbReference type="EMBL" id="GGG55697.1"/>
    </source>
</evidence>
<dbReference type="GO" id="GO:0008270">
    <property type="term" value="F:zinc ion binding"/>
    <property type="evidence" value="ECO:0007669"/>
    <property type="project" value="UniProtKB-UniRule"/>
</dbReference>
<comment type="similarity">
    <text evidence="1">Belongs to the cytidine and deoxycytidylate deaminase family. ADAT2 subfamily.</text>
</comment>
<organism evidence="10 11">
    <name type="scientific">Pseudohongiella nitratireducens</name>
    <dbReference type="NCBI Taxonomy" id="1768907"/>
    <lineage>
        <taxon>Bacteria</taxon>
        <taxon>Pseudomonadati</taxon>
        <taxon>Pseudomonadota</taxon>
        <taxon>Gammaproteobacteria</taxon>
        <taxon>Pseudomonadales</taxon>
        <taxon>Pseudohongiellaceae</taxon>
        <taxon>Pseudohongiella</taxon>
    </lineage>
</organism>
<sequence>MSDTHSAETDNAFMQRALELADQAAALDEVPVGAVIVIDGEIVGEGFNRPVNSRDFSAHAEINAMRDACQRLGNYRLPGATLYVTIEPCTMCFGALVHARIERLVFGAPEPRYGAVVSGQKLLENGQFNHYPELTSGILEAECGTRMRDFFRARRK</sequence>
<reference evidence="10" key="1">
    <citation type="journal article" date="2014" name="Int. J. Syst. Evol. Microbiol.">
        <title>Complete genome sequence of Corynebacterium casei LMG S-19264T (=DSM 44701T), isolated from a smear-ripened cheese.</title>
        <authorList>
            <consortium name="US DOE Joint Genome Institute (JGI-PGF)"/>
            <person name="Walter F."/>
            <person name="Albersmeier A."/>
            <person name="Kalinowski J."/>
            <person name="Ruckert C."/>
        </authorList>
    </citation>
    <scope>NUCLEOTIDE SEQUENCE</scope>
    <source>
        <strain evidence="10">CGMCC 1.15425</strain>
    </source>
</reference>
<evidence type="ECO:0000256" key="7">
    <source>
        <dbReference type="ARBA" id="ARBA00048045"/>
    </source>
</evidence>
<accession>A0A917GS77</accession>
<dbReference type="SUPFAM" id="SSF53927">
    <property type="entry name" value="Cytidine deaminase-like"/>
    <property type="match status" value="1"/>
</dbReference>
<evidence type="ECO:0000256" key="6">
    <source>
        <dbReference type="ARBA" id="ARBA00022833"/>
    </source>
</evidence>
<dbReference type="AlphaFoldDB" id="A0A917GS77"/>
<dbReference type="PANTHER" id="PTHR11079:SF202">
    <property type="entry name" value="TRNA-SPECIFIC ADENOSINE DEAMINASE"/>
    <property type="match status" value="1"/>
</dbReference>
<protein>
    <recommendedName>
        <fullName evidence="8">tRNA-specific adenosine deaminase</fullName>
        <ecNumber evidence="8">3.5.4.33</ecNumber>
    </recommendedName>
</protein>
<dbReference type="PANTHER" id="PTHR11079">
    <property type="entry name" value="CYTOSINE DEAMINASE FAMILY MEMBER"/>
    <property type="match status" value="1"/>
</dbReference>
<keyword evidence="5 8" id="KW-0378">Hydrolase</keyword>
<dbReference type="CDD" id="cd01285">
    <property type="entry name" value="nucleoside_deaminase"/>
    <property type="match status" value="1"/>
</dbReference>
<dbReference type="Gene3D" id="3.40.140.10">
    <property type="entry name" value="Cytidine Deaminase, domain 2"/>
    <property type="match status" value="1"/>
</dbReference>
<keyword evidence="6 8" id="KW-0862">Zinc</keyword>
<feature type="binding site" evidence="8">
    <location>
        <position position="89"/>
    </location>
    <ligand>
        <name>Zn(2+)</name>
        <dbReference type="ChEBI" id="CHEBI:29105"/>
        <note>catalytic</note>
    </ligand>
</feature>
<dbReference type="NCBIfam" id="NF008113">
    <property type="entry name" value="PRK10860.1"/>
    <property type="match status" value="1"/>
</dbReference>
<dbReference type="PROSITE" id="PS51747">
    <property type="entry name" value="CYT_DCMP_DEAMINASES_2"/>
    <property type="match status" value="1"/>
</dbReference>
<evidence type="ECO:0000256" key="3">
    <source>
        <dbReference type="ARBA" id="ARBA00022694"/>
    </source>
</evidence>
<evidence type="ECO:0000256" key="1">
    <source>
        <dbReference type="ARBA" id="ARBA00010669"/>
    </source>
</evidence>
<dbReference type="GO" id="GO:0052717">
    <property type="term" value="F:tRNA-specific adenosine-34 deaminase activity"/>
    <property type="evidence" value="ECO:0007669"/>
    <property type="project" value="UniProtKB-UniRule"/>
</dbReference>
<name>A0A917GS77_9GAMM</name>
<dbReference type="FunFam" id="3.40.140.10:FF:000005">
    <property type="entry name" value="tRNA-specific adenosine deaminase"/>
    <property type="match status" value="1"/>
</dbReference>
<dbReference type="InterPro" id="IPR016193">
    <property type="entry name" value="Cytidine_deaminase-like"/>
</dbReference>
<comment type="caution">
    <text evidence="10">The sequence shown here is derived from an EMBL/GenBank/DDBJ whole genome shotgun (WGS) entry which is preliminary data.</text>
</comment>
<comment type="cofactor">
    <cofactor evidence="8">
        <name>Zn(2+)</name>
        <dbReference type="ChEBI" id="CHEBI:29105"/>
    </cofactor>
    <text evidence="8">Binds 1 zinc ion per subunit.</text>
</comment>
<dbReference type="OrthoDB" id="9802676at2"/>
<proteinExistence type="inferred from homology"/>
<dbReference type="InterPro" id="IPR028883">
    <property type="entry name" value="tRNA_aden_deaminase"/>
</dbReference>
<keyword evidence="11" id="KW-1185">Reference proteome</keyword>
<feature type="active site" description="Proton donor" evidence="8">
    <location>
        <position position="61"/>
    </location>
</feature>